<dbReference type="PANTHER" id="PTHR11373">
    <property type="entry name" value="DEOXYNUCLEOSIDE TRIPHOSPHATE TRIPHOSPHOHYDROLASE"/>
    <property type="match status" value="1"/>
</dbReference>
<comment type="caution">
    <text evidence="2">The sequence shown here is derived from an EMBL/GenBank/DDBJ whole genome shotgun (WGS) entry which is preliminary data.</text>
</comment>
<accession>A0ABR6ERA1</accession>
<dbReference type="SMART" id="SM00471">
    <property type="entry name" value="HDc"/>
    <property type="match status" value="1"/>
</dbReference>
<reference evidence="2 3" key="1">
    <citation type="submission" date="2019-11" db="EMBL/GenBank/DDBJ databases">
        <title>Description of Pedobacter sp. LMG 31462T.</title>
        <authorList>
            <person name="Carlier A."/>
            <person name="Qi S."/>
            <person name="Vandamme P."/>
        </authorList>
    </citation>
    <scope>NUCLEOTIDE SEQUENCE [LARGE SCALE GENOMIC DNA]</scope>
    <source>
        <strain evidence="2 3">LMG 31462</strain>
    </source>
</reference>
<keyword evidence="3" id="KW-1185">Reference proteome</keyword>
<protein>
    <submittedName>
        <fullName evidence="2">HD domain-containing protein</fullName>
    </submittedName>
</protein>
<dbReference type="InterPro" id="IPR003607">
    <property type="entry name" value="HD/PDEase_dom"/>
</dbReference>
<dbReference type="SUPFAM" id="SSF109604">
    <property type="entry name" value="HD-domain/PDEase-like"/>
    <property type="match status" value="1"/>
</dbReference>
<dbReference type="PANTHER" id="PTHR11373:SF41">
    <property type="entry name" value="METAL-DEPENDENT PHOSPHOHYDROLASE"/>
    <property type="match status" value="1"/>
</dbReference>
<dbReference type="EMBL" id="WNXC01000001">
    <property type="protein sequence ID" value="MBB2147789.1"/>
    <property type="molecule type" value="Genomic_DNA"/>
</dbReference>
<dbReference type="Proteomes" id="UP000636110">
    <property type="component" value="Unassembled WGS sequence"/>
</dbReference>
<dbReference type="Pfam" id="PF01966">
    <property type="entry name" value="HD"/>
    <property type="match status" value="1"/>
</dbReference>
<dbReference type="RefSeq" id="WP_182953135.1">
    <property type="nucleotide sequence ID" value="NZ_WNXC01000001.1"/>
</dbReference>
<dbReference type="PROSITE" id="PS51831">
    <property type="entry name" value="HD"/>
    <property type="match status" value="1"/>
</dbReference>
<dbReference type="InterPro" id="IPR050135">
    <property type="entry name" value="dGTPase-like"/>
</dbReference>
<evidence type="ECO:0000313" key="3">
    <source>
        <dbReference type="Proteomes" id="UP000636110"/>
    </source>
</evidence>
<evidence type="ECO:0000313" key="2">
    <source>
        <dbReference type="EMBL" id="MBB2147789.1"/>
    </source>
</evidence>
<name>A0ABR6ERA1_9SPHI</name>
<dbReference type="InterPro" id="IPR006674">
    <property type="entry name" value="HD_domain"/>
</dbReference>
<proteinExistence type="predicted"/>
<dbReference type="CDD" id="cd00077">
    <property type="entry name" value="HDc"/>
    <property type="match status" value="1"/>
</dbReference>
<organism evidence="2 3">
    <name type="scientific">Pedobacter gandavensis</name>
    <dbReference type="NCBI Taxonomy" id="2679963"/>
    <lineage>
        <taxon>Bacteria</taxon>
        <taxon>Pseudomonadati</taxon>
        <taxon>Bacteroidota</taxon>
        <taxon>Sphingobacteriia</taxon>
        <taxon>Sphingobacteriales</taxon>
        <taxon>Sphingobacteriaceae</taxon>
        <taxon>Pedobacter</taxon>
    </lineage>
</organism>
<gene>
    <name evidence="2" type="ORF">GM920_02575</name>
</gene>
<sequence>MVIVNDLLYGNVELPAVFADLLASPALKRLGGIHQSGAIFLVNPEISHTRLEHSIGVMLLIRRLGGTELEQIAGLLHDISHTAFSHVCDYVFKNKEENYHEEMFAEVLMNSEIPALLQKHGYHLNQILDGEFPVLEQPLPDLCADRLDYTLRDSIHAGLINRPAAILFLEHIRMQHGQIVVTNKEQVDWINTLYERLKKEVFQLPLHLYANQQMAVLIRDFLKNGFLQEADLFKDDTFLLNKIRSIALGYEAVKAIKTLKGYPAFLKKGSTITTKLRNLKAMLSIS</sequence>
<feature type="domain" description="HD" evidence="1">
    <location>
        <begin position="50"/>
        <end position="150"/>
    </location>
</feature>
<dbReference type="Gene3D" id="1.10.3210.10">
    <property type="entry name" value="Hypothetical protein af1432"/>
    <property type="match status" value="1"/>
</dbReference>
<evidence type="ECO:0000259" key="1">
    <source>
        <dbReference type="PROSITE" id="PS51831"/>
    </source>
</evidence>